<feature type="compositionally biased region" description="Polar residues" evidence="1">
    <location>
        <begin position="39"/>
        <end position="62"/>
    </location>
</feature>
<protein>
    <submittedName>
        <fullName evidence="2">Uncharacterized protein</fullName>
    </submittedName>
</protein>
<dbReference type="RefSeq" id="WP_176804495.1">
    <property type="nucleotide sequence ID" value="NZ_JABXYJ010000008.1"/>
</dbReference>
<dbReference type="EMBL" id="JABXYJ010000008">
    <property type="protein sequence ID" value="NVO78960.1"/>
    <property type="molecule type" value="Genomic_DNA"/>
</dbReference>
<gene>
    <name evidence="2" type="ORF">HV832_14110</name>
</gene>
<evidence type="ECO:0000313" key="2">
    <source>
        <dbReference type="EMBL" id="NVO78960.1"/>
    </source>
</evidence>
<organism evidence="2 3">
    <name type="scientific">Undibacterium oligocarboniphilum</name>
    <dbReference type="NCBI Taxonomy" id="666702"/>
    <lineage>
        <taxon>Bacteria</taxon>
        <taxon>Pseudomonadati</taxon>
        <taxon>Pseudomonadota</taxon>
        <taxon>Betaproteobacteria</taxon>
        <taxon>Burkholderiales</taxon>
        <taxon>Oxalobacteraceae</taxon>
        <taxon>Undibacterium</taxon>
    </lineage>
</organism>
<dbReference type="AlphaFoldDB" id="A0A850QQB2"/>
<keyword evidence="3" id="KW-1185">Reference proteome</keyword>
<evidence type="ECO:0000256" key="1">
    <source>
        <dbReference type="SAM" id="MobiDB-lite"/>
    </source>
</evidence>
<evidence type="ECO:0000313" key="3">
    <source>
        <dbReference type="Proteomes" id="UP000588051"/>
    </source>
</evidence>
<name>A0A850QQB2_9BURK</name>
<comment type="caution">
    <text evidence="2">The sequence shown here is derived from an EMBL/GenBank/DDBJ whole genome shotgun (WGS) entry which is preliminary data.</text>
</comment>
<reference evidence="2 3" key="1">
    <citation type="submission" date="2020-06" db="EMBL/GenBank/DDBJ databases">
        <authorList>
            <person name="Qiu C."/>
            <person name="Liu Z."/>
        </authorList>
    </citation>
    <scope>NUCLEOTIDE SEQUENCE [LARGE SCALE GENOMIC DNA]</scope>
    <source>
        <strain evidence="2 3">EM 1</strain>
    </source>
</reference>
<dbReference type="Proteomes" id="UP000588051">
    <property type="component" value="Unassembled WGS sequence"/>
</dbReference>
<accession>A0A850QQB2</accession>
<proteinExistence type="predicted"/>
<sequence length="314" mass="34571">MNKPFFPLTTTLQYIVQCFMDVFSLSQNNAQKHDVRPNPVQQTVDPLTPTTGGNPPSVTPTAAGQPALNAPDKPADIASPVSDKLPSELPADPNTITMDLDGHEYQFKYRNGKTVVFKQEFQIKVTNHPLFGRKLLPTNGIRWIELASYEVDSVTAGISAFIKDGLTQPVKAASVTPAAKPVTVSPVITSPAVTKPKPAFDQDEPFVEKTIGRLVAQGDMRFPDKKNEGKTYVNYAISLQLKSGSQKQLQGEGLRDALAAANANIDDLIVVKRLNKVPVQVIDKVTQKPRFDDLGKPVMTEKWVWKIEKIKQEK</sequence>
<feature type="region of interest" description="Disordered" evidence="1">
    <location>
        <begin position="32"/>
        <end position="91"/>
    </location>
</feature>